<evidence type="ECO:0000313" key="1">
    <source>
        <dbReference type="EMBL" id="JAE31116.1"/>
    </source>
</evidence>
<accession>A0A0A9H8H3</accession>
<dbReference type="AlphaFoldDB" id="A0A0A9H8H3"/>
<protein>
    <submittedName>
        <fullName evidence="1">Uncharacterized protein</fullName>
    </submittedName>
</protein>
<sequence>MKKGILPHFGSNSRDKPPE</sequence>
<proteinExistence type="predicted"/>
<reference evidence="1" key="2">
    <citation type="journal article" date="2015" name="Data Brief">
        <title>Shoot transcriptome of the giant reed, Arundo donax.</title>
        <authorList>
            <person name="Barrero R.A."/>
            <person name="Guerrero F.D."/>
            <person name="Moolhuijzen P."/>
            <person name="Goolsby J.A."/>
            <person name="Tidwell J."/>
            <person name="Bellgard S.E."/>
            <person name="Bellgard M.I."/>
        </authorList>
    </citation>
    <scope>NUCLEOTIDE SEQUENCE</scope>
    <source>
        <tissue evidence="1">Shoot tissue taken approximately 20 cm above the soil surface</tissue>
    </source>
</reference>
<reference evidence="1" key="1">
    <citation type="submission" date="2014-09" db="EMBL/GenBank/DDBJ databases">
        <authorList>
            <person name="Magalhaes I.L.F."/>
            <person name="Oliveira U."/>
            <person name="Santos F.R."/>
            <person name="Vidigal T.H.D.A."/>
            <person name="Brescovit A.D."/>
            <person name="Santos A.J."/>
        </authorList>
    </citation>
    <scope>NUCLEOTIDE SEQUENCE</scope>
    <source>
        <tissue evidence="1">Shoot tissue taken approximately 20 cm above the soil surface</tissue>
    </source>
</reference>
<dbReference type="EMBL" id="GBRH01166780">
    <property type="protein sequence ID" value="JAE31116.1"/>
    <property type="molecule type" value="Transcribed_RNA"/>
</dbReference>
<name>A0A0A9H8H3_ARUDO</name>
<organism evidence="1">
    <name type="scientific">Arundo donax</name>
    <name type="common">Giant reed</name>
    <name type="synonym">Donax arundinaceus</name>
    <dbReference type="NCBI Taxonomy" id="35708"/>
    <lineage>
        <taxon>Eukaryota</taxon>
        <taxon>Viridiplantae</taxon>
        <taxon>Streptophyta</taxon>
        <taxon>Embryophyta</taxon>
        <taxon>Tracheophyta</taxon>
        <taxon>Spermatophyta</taxon>
        <taxon>Magnoliopsida</taxon>
        <taxon>Liliopsida</taxon>
        <taxon>Poales</taxon>
        <taxon>Poaceae</taxon>
        <taxon>PACMAD clade</taxon>
        <taxon>Arundinoideae</taxon>
        <taxon>Arundineae</taxon>
        <taxon>Arundo</taxon>
    </lineage>
</organism>